<feature type="domain" description="Hydrophobic seed protein" evidence="3">
    <location>
        <begin position="114"/>
        <end position="197"/>
    </location>
</feature>
<dbReference type="Pfam" id="PF14547">
    <property type="entry name" value="Hydrophob_seed"/>
    <property type="match status" value="1"/>
</dbReference>
<name>A0AAD6R816_9ROSI</name>
<dbReference type="PANTHER" id="PTHR31731">
    <property type="match status" value="1"/>
</dbReference>
<dbReference type="EMBL" id="JAQIZT010000003">
    <property type="protein sequence ID" value="KAJ7003857.1"/>
    <property type="molecule type" value="Genomic_DNA"/>
</dbReference>
<evidence type="ECO:0000259" key="3">
    <source>
        <dbReference type="Pfam" id="PF14547"/>
    </source>
</evidence>
<dbReference type="CDD" id="cd01958">
    <property type="entry name" value="HPS_like"/>
    <property type="match status" value="1"/>
</dbReference>
<evidence type="ECO:0000313" key="4">
    <source>
        <dbReference type="EMBL" id="KAJ7003857.1"/>
    </source>
</evidence>
<dbReference type="InterPro" id="IPR027923">
    <property type="entry name" value="Hydrophob_seed_dom"/>
</dbReference>
<gene>
    <name evidence="4" type="ORF">NC653_008909</name>
</gene>
<feature type="compositionally biased region" description="Basic residues" evidence="2">
    <location>
        <begin position="44"/>
        <end position="54"/>
    </location>
</feature>
<dbReference type="Proteomes" id="UP001164929">
    <property type="component" value="Chromosome 3"/>
</dbReference>
<dbReference type="SUPFAM" id="SSF47699">
    <property type="entry name" value="Bifunctional inhibitor/lipid-transfer protein/seed storage 2S albumin"/>
    <property type="match status" value="1"/>
</dbReference>
<sequence>MAISLPPIYACTPCTQPHPPSYPHPPTRPTRPIVPHPKPPTTKHPPHHGGHSPSKKPPLPPVVLPPIIINPPPVITPPVIAPPITNPPVITPPPSSSYPPYPPGVNPPPTTQPTCPINALKLGACVDVLGGLVHVGLGNPVENVCCPVLKGLLELEAAICLCTSIRLKLLNLTIYIPLALQVLITCGQTPPPGFVCPPL</sequence>
<comment type="similarity">
    <text evidence="1">Belongs to the plant LTP family. PEARLI1 subfamily.</text>
</comment>
<dbReference type="InterPro" id="IPR051636">
    <property type="entry name" value="Plant_LTP/defense-related"/>
</dbReference>
<reference evidence="4" key="1">
    <citation type="journal article" date="2023" name="Mol. Ecol. Resour.">
        <title>Chromosome-level genome assembly of a triploid poplar Populus alba 'Berolinensis'.</title>
        <authorList>
            <person name="Chen S."/>
            <person name="Yu Y."/>
            <person name="Wang X."/>
            <person name="Wang S."/>
            <person name="Zhang T."/>
            <person name="Zhou Y."/>
            <person name="He R."/>
            <person name="Meng N."/>
            <person name="Wang Y."/>
            <person name="Liu W."/>
            <person name="Liu Z."/>
            <person name="Liu J."/>
            <person name="Guo Q."/>
            <person name="Huang H."/>
            <person name="Sederoff R.R."/>
            <person name="Wang G."/>
            <person name="Qu G."/>
            <person name="Chen S."/>
        </authorList>
    </citation>
    <scope>NUCLEOTIDE SEQUENCE</scope>
    <source>
        <strain evidence="4">SC-2020</strain>
    </source>
</reference>
<accession>A0AAD6R816</accession>
<dbReference type="Gene3D" id="1.10.110.10">
    <property type="entry name" value="Plant lipid-transfer and hydrophobic proteins"/>
    <property type="match status" value="1"/>
</dbReference>
<evidence type="ECO:0000256" key="1">
    <source>
        <dbReference type="ARBA" id="ARBA00008965"/>
    </source>
</evidence>
<feature type="region of interest" description="Disordered" evidence="2">
    <location>
        <begin position="16"/>
        <end position="57"/>
    </location>
</feature>
<feature type="compositionally biased region" description="Pro residues" evidence="2">
    <location>
        <begin position="16"/>
        <end position="43"/>
    </location>
</feature>
<comment type="caution">
    <text evidence="4">The sequence shown here is derived from an EMBL/GenBank/DDBJ whole genome shotgun (WGS) entry which is preliminary data.</text>
</comment>
<dbReference type="AlphaFoldDB" id="A0AAD6R816"/>
<evidence type="ECO:0000313" key="5">
    <source>
        <dbReference type="Proteomes" id="UP001164929"/>
    </source>
</evidence>
<dbReference type="PRINTS" id="PR01217">
    <property type="entry name" value="PRICHEXTENSN"/>
</dbReference>
<keyword evidence="5" id="KW-1185">Reference proteome</keyword>
<dbReference type="InterPro" id="IPR036312">
    <property type="entry name" value="Bifun_inhib/LTP/seed_sf"/>
</dbReference>
<protein>
    <submittedName>
        <fullName evidence="4">36.4 kDa proline-rich protein</fullName>
    </submittedName>
</protein>
<evidence type="ECO:0000256" key="2">
    <source>
        <dbReference type="SAM" id="MobiDB-lite"/>
    </source>
</evidence>
<organism evidence="4 5">
    <name type="scientific">Populus alba x Populus x berolinensis</name>
    <dbReference type="NCBI Taxonomy" id="444605"/>
    <lineage>
        <taxon>Eukaryota</taxon>
        <taxon>Viridiplantae</taxon>
        <taxon>Streptophyta</taxon>
        <taxon>Embryophyta</taxon>
        <taxon>Tracheophyta</taxon>
        <taxon>Spermatophyta</taxon>
        <taxon>Magnoliopsida</taxon>
        <taxon>eudicotyledons</taxon>
        <taxon>Gunneridae</taxon>
        <taxon>Pentapetalae</taxon>
        <taxon>rosids</taxon>
        <taxon>fabids</taxon>
        <taxon>Malpighiales</taxon>
        <taxon>Salicaceae</taxon>
        <taxon>Saliceae</taxon>
        <taxon>Populus</taxon>
    </lineage>
</organism>
<proteinExistence type="inferred from homology"/>